<keyword evidence="3" id="KW-1185">Reference proteome</keyword>
<dbReference type="Proteomes" id="UP001157134">
    <property type="component" value="Unassembled WGS sequence"/>
</dbReference>
<comment type="caution">
    <text evidence="2">The sequence shown here is derived from an EMBL/GenBank/DDBJ whole genome shotgun (WGS) entry which is preliminary data.</text>
</comment>
<sequence length="232" mass="26694">MKLIQKDYSQQGNWIGTNEKAQLLPLIAESFCDVDAKVYFDKYFSDTNAFDRKLRLYFAHEKVVGYCLLTLHKQHGVILVRASAAFFPEYRQGGNTFDFSLSQVAKLKLRHPFTSIYYADTMLSPAMYRAMAKHVAIVYPSNDMPTETESLFKQFNPQGLFSAYAQRTCLVDAGRKTNYSETEIAQFKNNNKKEIAYYCHANPDFDKGIALFVIMPITCWQFIATAIKRFKS</sequence>
<evidence type="ECO:0000256" key="1">
    <source>
        <dbReference type="SAM" id="Phobius"/>
    </source>
</evidence>
<keyword evidence="1" id="KW-0812">Transmembrane</keyword>
<accession>A0ABQ6H922</accession>
<evidence type="ECO:0008006" key="4">
    <source>
        <dbReference type="Google" id="ProtNLM"/>
    </source>
</evidence>
<gene>
    <name evidence="2" type="ORF">tloyanaT_00320</name>
</gene>
<name>A0ABQ6H922_9GAMM</name>
<reference evidence="2 3" key="1">
    <citation type="submission" date="2023-03" db="EMBL/GenBank/DDBJ databases">
        <title>Thalassotalea loyana LMG 22536T draft genome sequence.</title>
        <authorList>
            <person name="Sawabe T."/>
        </authorList>
    </citation>
    <scope>NUCLEOTIDE SEQUENCE [LARGE SCALE GENOMIC DNA]</scope>
    <source>
        <strain evidence="2 3">LMG 22536</strain>
    </source>
</reference>
<keyword evidence="1" id="KW-0472">Membrane</keyword>
<keyword evidence="1" id="KW-1133">Transmembrane helix</keyword>
<proteinExistence type="predicted"/>
<evidence type="ECO:0000313" key="2">
    <source>
        <dbReference type="EMBL" id="GLX83780.1"/>
    </source>
</evidence>
<organism evidence="2 3">
    <name type="scientific">Thalassotalea loyana</name>
    <dbReference type="NCBI Taxonomy" id="280483"/>
    <lineage>
        <taxon>Bacteria</taxon>
        <taxon>Pseudomonadati</taxon>
        <taxon>Pseudomonadota</taxon>
        <taxon>Gammaproteobacteria</taxon>
        <taxon>Alteromonadales</taxon>
        <taxon>Colwelliaceae</taxon>
        <taxon>Thalassotalea</taxon>
    </lineage>
</organism>
<evidence type="ECO:0000313" key="3">
    <source>
        <dbReference type="Proteomes" id="UP001157134"/>
    </source>
</evidence>
<dbReference type="EMBL" id="BSSV01000001">
    <property type="protein sequence ID" value="GLX83780.1"/>
    <property type="molecule type" value="Genomic_DNA"/>
</dbReference>
<feature type="transmembrane region" description="Helical" evidence="1">
    <location>
        <begin position="209"/>
        <end position="227"/>
    </location>
</feature>
<dbReference type="RefSeq" id="WP_284295309.1">
    <property type="nucleotide sequence ID" value="NZ_BSSV01000001.1"/>
</dbReference>
<protein>
    <recommendedName>
        <fullName evidence="4">GNAT family N-acetyltransferase</fullName>
    </recommendedName>
</protein>